<feature type="domain" description="Alpha-L-rhamnosidase six-hairpin glycosidase" evidence="6">
    <location>
        <begin position="429"/>
        <end position="803"/>
    </location>
</feature>
<dbReference type="InterPro" id="IPR035396">
    <property type="entry name" value="Bac_rhamnosid6H"/>
</dbReference>
<dbReference type="EMBL" id="DVHM01000077">
    <property type="protein sequence ID" value="HIR70545.1"/>
    <property type="molecule type" value="Genomic_DNA"/>
</dbReference>
<dbReference type="Pfam" id="PF17390">
    <property type="entry name" value="Bac_rhamnosid_C"/>
    <property type="match status" value="1"/>
</dbReference>
<evidence type="ECO:0000259" key="7">
    <source>
        <dbReference type="Pfam" id="PF17390"/>
    </source>
</evidence>
<comment type="caution">
    <text evidence="8">The sequence shown here is derived from an EMBL/GenBank/DDBJ whole genome shotgun (WGS) entry which is preliminary data.</text>
</comment>
<dbReference type="InterPro" id="IPR013737">
    <property type="entry name" value="Bac_rhamnosid_N"/>
</dbReference>
<keyword evidence="3 8" id="KW-0378">Hydrolase</keyword>
<reference evidence="8" key="2">
    <citation type="journal article" date="2021" name="PeerJ">
        <title>Extensive microbial diversity within the chicken gut microbiome revealed by metagenomics and culture.</title>
        <authorList>
            <person name="Gilroy R."/>
            <person name="Ravi A."/>
            <person name="Getino M."/>
            <person name="Pursley I."/>
            <person name="Horton D.L."/>
            <person name="Alikhan N.F."/>
            <person name="Baker D."/>
            <person name="Gharbi K."/>
            <person name="Hall N."/>
            <person name="Watson M."/>
            <person name="Adriaenssens E.M."/>
            <person name="Foster-Nyarko E."/>
            <person name="Jarju S."/>
            <person name="Secka A."/>
            <person name="Antonio M."/>
            <person name="Oren A."/>
            <person name="Chaudhuri R.R."/>
            <person name="La Ragione R."/>
            <person name="Hildebrand F."/>
            <person name="Pallen M.J."/>
        </authorList>
    </citation>
    <scope>NUCLEOTIDE SEQUENCE</scope>
    <source>
        <strain evidence="8">ChiSjej5B23-6657</strain>
    </source>
</reference>
<dbReference type="InterPro" id="IPR008902">
    <property type="entry name" value="Rhamnosid_concanavalin"/>
</dbReference>
<protein>
    <recommendedName>
        <fullName evidence="2">alpha-L-rhamnosidase</fullName>
        <ecNumber evidence="2">3.2.1.40</ecNumber>
    </recommendedName>
</protein>
<dbReference type="GO" id="GO:0030596">
    <property type="term" value="F:alpha-L-rhamnosidase activity"/>
    <property type="evidence" value="ECO:0007669"/>
    <property type="project" value="UniProtKB-EC"/>
</dbReference>
<proteinExistence type="predicted"/>
<dbReference type="Proteomes" id="UP000823912">
    <property type="component" value="Unassembled WGS sequence"/>
</dbReference>
<evidence type="ECO:0000256" key="2">
    <source>
        <dbReference type="ARBA" id="ARBA00012652"/>
    </source>
</evidence>
<dbReference type="Gene3D" id="2.60.420.10">
    <property type="entry name" value="Maltose phosphorylase, domain 3"/>
    <property type="match status" value="1"/>
</dbReference>
<evidence type="ECO:0000259" key="5">
    <source>
        <dbReference type="Pfam" id="PF08531"/>
    </source>
</evidence>
<dbReference type="PIRSF" id="PIRSF010631">
    <property type="entry name" value="A-rhamnsds"/>
    <property type="match status" value="1"/>
</dbReference>
<dbReference type="EC" id="3.2.1.40" evidence="2"/>
<dbReference type="PANTHER" id="PTHR33307:SF6">
    <property type="entry name" value="ALPHA-RHAMNOSIDASE (EUROFUNG)-RELATED"/>
    <property type="match status" value="1"/>
</dbReference>
<dbReference type="InterPro" id="IPR035398">
    <property type="entry name" value="Bac_rhamnosid_C"/>
</dbReference>
<comment type="catalytic activity">
    <reaction evidence="1">
        <text>Hydrolysis of terminal non-reducing alpha-L-rhamnose residues in alpha-L-rhamnosides.</text>
        <dbReference type="EC" id="3.2.1.40"/>
    </reaction>
</comment>
<dbReference type="InterPro" id="IPR013783">
    <property type="entry name" value="Ig-like_fold"/>
</dbReference>
<dbReference type="Gene3D" id="2.60.40.10">
    <property type="entry name" value="Immunoglobulins"/>
    <property type="match status" value="1"/>
</dbReference>
<dbReference type="GO" id="GO:0005975">
    <property type="term" value="P:carbohydrate metabolic process"/>
    <property type="evidence" value="ECO:0007669"/>
    <property type="project" value="InterPro"/>
</dbReference>
<name>A0A9D1E904_9FIRM</name>
<evidence type="ECO:0000259" key="6">
    <source>
        <dbReference type="Pfam" id="PF17389"/>
    </source>
</evidence>
<organism evidence="8 9">
    <name type="scientific">Candidatus Pullilachnospira gallistercoris</name>
    <dbReference type="NCBI Taxonomy" id="2840911"/>
    <lineage>
        <taxon>Bacteria</taxon>
        <taxon>Bacillati</taxon>
        <taxon>Bacillota</taxon>
        <taxon>Clostridia</taxon>
        <taxon>Lachnospirales</taxon>
        <taxon>Lachnospiraceae</taxon>
        <taxon>Lachnospiraceae incertae sedis</taxon>
        <taxon>Candidatus Pullilachnospira</taxon>
    </lineage>
</organism>
<evidence type="ECO:0000313" key="9">
    <source>
        <dbReference type="Proteomes" id="UP000823912"/>
    </source>
</evidence>
<feature type="domain" description="Alpha-L-rhamnosidase concanavalin-like" evidence="4">
    <location>
        <begin position="321"/>
        <end position="423"/>
    </location>
</feature>
<dbReference type="Pfam" id="PF08531">
    <property type="entry name" value="Bac_rhamnosid_N"/>
    <property type="match status" value="1"/>
</dbReference>
<dbReference type="Pfam" id="PF17389">
    <property type="entry name" value="Bac_rhamnosid6H"/>
    <property type="match status" value="1"/>
</dbReference>
<feature type="domain" description="Alpha-L-rhamnosidase C-terminal" evidence="7">
    <location>
        <begin position="805"/>
        <end position="880"/>
    </location>
</feature>
<dbReference type="Gene3D" id="2.60.120.260">
    <property type="entry name" value="Galactose-binding domain-like"/>
    <property type="match status" value="2"/>
</dbReference>
<dbReference type="Pfam" id="PF25788">
    <property type="entry name" value="Ig_Rha78A_N"/>
    <property type="match status" value="1"/>
</dbReference>
<dbReference type="Gene3D" id="1.50.10.10">
    <property type="match status" value="1"/>
</dbReference>
<evidence type="ECO:0000256" key="3">
    <source>
        <dbReference type="ARBA" id="ARBA00022801"/>
    </source>
</evidence>
<evidence type="ECO:0000259" key="4">
    <source>
        <dbReference type="Pfam" id="PF05592"/>
    </source>
</evidence>
<evidence type="ECO:0000313" key="8">
    <source>
        <dbReference type="EMBL" id="HIR70545.1"/>
    </source>
</evidence>
<feature type="domain" description="Bacterial alpha-L-rhamnosidase N-terminal" evidence="5">
    <location>
        <begin position="145"/>
        <end position="307"/>
    </location>
</feature>
<dbReference type="AlphaFoldDB" id="A0A9D1E904"/>
<evidence type="ECO:0000256" key="1">
    <source>
        <dbReference type="ARBA" id="ARBA00001445"/>
    </source>
</evidence>
<reference evidence="8" key="1">
    <citation type="submission" date="2020-10" db="EMBL/GenBank/DDBJ databases">
        <authorList>
            <person name="Gilroy R."/>
        </authorList>
    </citation>
    <scope>NUCLEOTIDE SEQUENCE</scope>
    <source>
        <strain evidence="8">ChiSjej5B23-6657</strain>
    </source>
</reference>
<dbReference type="SUPFAM" id="SSF48208">
    <property type="entry name" value="Six-hairpin glycosidases"/>
    <property type="match status" value="1"/>
</dbReference>
<dbReference type="InterPro" id="IPR012341">
    <property type="entry name" value="6hp_glycosidase-like_sf"/>
</dbReference>
<accession>A0A9D1E904</accession>
<gene>
    <name evidence="8" type="ORF">IAA55_04620</name>
</gene>
<dbReference type="PANTHER" id="PTHR33307">
    <property type="entry name" value="ALPHA-RHAMNOSIDASE (EUROFUNG)"/>
    <property type="match status" value="1"/>
</dbReference>
<dbReference type="Pfam" id="PF05592">
    <property type="entry name" value="Bac_rhamnosid"/>
    <property type="match status" value="1"/>
</dbReference>
<dbReference type="InterPro" id="IPR016007">
    <property type="entry name" value="Alpha_rhamnosid"/>
</dbReference>
<sequence length="890" mass="99248">MKLSDITIYSMHRPLGCGADPWFGWKIESDQPDTLQEACQITVADEAGQILWDTGRVASRKNAYLPYQGSPLQSRTRYQVTVNVWDNHGQEASLSSDFETALLHTSDWQAGWAESSLRKKKGKPGFGKQDPATMFRRAFSLKDTPAKARVYATCHGAYHLSVNGQRPDQREFAPEHTVYEKYLCYQTYDVTGLLQKGENVLGMYVGDGWYLCPQSLPDMKIKHAHAVLFQLEVTYADGTTETICSDSETTVSYGPILCSDLYAGESYDATLEQPGWDTAGFSDNGWKKTVVASYSLANLVPQLGEPVLPAVTLPVKEVLHSPKGETILDFGQNLSGRVRMRVDAPKGTVITLEHCEVLDAEGNYFNNILGAGGVGKGCDQMDRYVSAGMPAVYEPQFTFHGFRYVKVSGLAQVNPEDFTAVALTSKKENAGTFSCSDERLNRLYENTRWSQRSNMMSIPTDCPQREKAGWTGDMLVYAKTAMLNEDCTTLFTRWLDNMSCDQDAYGIVPMVVPCDGSYPAMGKMINLMSGCKGKATSSGWGDAAVAVPYAMYRVTANTVILERQYDCMKKWCDYVITQARTRKPKHTQLPDEMENYLWDTGYHYGEWLIPSQNRNGMDMKNLQKIMAASSCYTAPIFGWYSVATFAKIASILGKTSDAEQYQQTADKMKTAFQKGVIREDGTMPSELMGAYVLPIYFDLVPQEHQQTFADHLVKLIRDNNNCLDTGFLATPFLLDALCKIGRRDLAYALLWQDKCPSWLFEVNHGATTIWESWYGYDEKGAPGQLSFNHYAFGCVDDWIFRNVAGIDTDTPGYTHLIFAPKPDEKLTSAARTFETAQGTASCQWEMRNNGSTFSMDVTVPCNATATVCLPNGQTEEVGSGSYHWEIALKA</sequence>
<dbReference type="InterPro" id="IPR008928">
    <property type="entry name" value="6-hairpin_glycosidase_sf"/>
</dbReference>